<keyword evidence="3" id="KW-1185">Reference proteome</keyword>
<keyword evidence="1" id="KW-0812">Transmembrane</keyword>
<organism evidence="2 3">
    <name type="scientific">Nepenthes gracilis</name>
    <name type="common">Slender pitcher plant</name>
    <dbReference type="NCBI Taxonomy" id="150966"/>
    <lineage>
        <taxon>Eukaryota</taxon>
        <taxon>Viridiplantae</taxon>
        <taxon>Streptophyta</taxon>
        <taxon>Embryophyta</taxon>
        <taxon>Tracheophyta</taxon>
        <taxon>Spermatophyta</taxon>
        <taxon>Magnoliopsida</taxon>
        <taxon>eudicotyledons</taxon>
        <taxon>Gunneridae</taxon>
        <taxon>Pentapetalae</taxon>
        <taxon>Caryophyllales</taxon>
        <taxon>Nepenthaceae</taxon>
        <taxon>Nepenthes</taxon>
    </lineage>
</organism>
<protein>
    <submittedName>
        <fullName evidence="2">Uncharacterized protein</fullName>
    </submittedName>
</protein>
<keyword evidence="1" id="KW-0472">Membrane</keyword>
<accession>A0AAD3XXH3</accession>
<dbReference type="AlphaFoldDB" id="A0AAD3XXH3"/>
<name>A0AAD3XXH3_NEPGR</name>
<gene>
    <name evidence="2" type="ORF">Nepgr_022975</name>
</gene>
<keyword evidence="1" id="KW-1133">Transmembrane helix</keyword>
<dbReference type="EMBL" id="BSYO01000022">
    <property type="protein sequence ID" value="GMH21133.1"/>
    <property type="molecule type" value="Genomic_DNA"/>
</dbReference>
<reference evidence="2" key="1">
    <citation type="submission" date="2023-05" db="EMBL/GenBank/DDBJ databases">
        <title>Nepenthes gracilis genome sequencing.</title>
        <authorList>
            <person name="Fukushima K."/>
        </authorList>
    </citation>
    <scope>NUCLEOTIDE SEQUENCE</scope>
    <source>
        <strain evidence="2">SING2019-196</strain>
    </source>
</reference>
<proteinExistence type="predicted"/>
<evidence type="ECO:0000256" key="1">
    <source>
        <dbReference type="SAM" id="Phobius"/>
    </source>
</evidence>
<comment type="caution">
    <text evidence="2">The sequence shown here is derived from an EMBL/GenBank/DDBJ whole genome shotgun (WGS) entry which is preliminary data.</text>
</comment>
<evidence type="ECO:0000313" key="2">
    <source>
        <dbReference type="EMBL" id="GMH21133.1"/>
    </source>
</evidence>
<dbReference type="Proteomes" id="UP001279734">
    <property type="component" value="Unassembled WGS sequence"/>
</dbReference>
<sequence>MHPVTICSGALMEQIRCSWWLGEDPSKADFGFWRMAMAGALLALVYEGFFDVVLVLCWVMAPEFIPAVFSLLDRATPGDDLCILFLVLALRGVEDAHALLIGCEGDLEGTWLNISLLRFGLVLPV</sequence>
<evidence type="ECO:0000313" key="3">
    <source>
        <dbReference type="Proteomes" id="UP001279734"/>
    </source>
</evidence>
<feature type="transmembrane region" description="Helical" evidence="1">
    <location>
        <begin position="35"/>
        <end position="61"/>
    </location>
</feature>